<evidence type="ECO:0000259" key="4">
    <source>
        <dbReference type="PROSITE" id="PS50240"/>
    </source>
</evidence>
<organism evidence="5 6">
    <name type="scientific">Culex pipiens pipiens</name>
    <name type="common">Northern house mosquito</name>
    <dbReference type="NCBI Taxonomy" id="38569"/>
    <lineage>
        <taxon>Eukaryota</taxon>
        <taxon>Metazoa</taxon>
        <taxon>Ecdysozoa</taxon>
        <taxon>Arthropoda</taxon>
        <taxon>Hexapoda</taxon>
        <taxon>Insecta</taxon>
        <taxon>Pterygota</taxon>
        <taxon>Neoptera</taxon>
        <taxon>Endopterygota</taxon>
        <taxon>Diptera</taxon>
        <taxon>Nematocera</taxon>
        <taxon>Culicoidea</taxon>
        <taxon>Culicidae</taxon>
        <taxon>Culicinae</taxon>
        <taxon>Culicini</taxon>
        <taxon>Culex</taxon>
        <taxon>Culex</taxon>
    </lineage>
</organism>
<dbReference type="PRINTS" id="PR00722">
    <property type="entry name" value="CHYMOTRYPSIN"/>
</dbReference>
<keyword evidence="2" id="KW-0325">Glycoprotein</keyword>
<evidence type="ECO:0000313" key="5">
    <source>
        <dbReference type="EMBL" id="KAL1375753.1"/>
    </source>
</evidence>
<proteinExistence type="inferred from homology"/>
<feature type="domain" description="Peptidase S1" evidence="4">
    <location>
        <begin position="1"/>
        <end position="121"/>
    </location>
</feature>
<dbReference type="Gene3D" id="2.40.10.10">
    <property type="entry name" value="Trypsin-like serine proteases"/>
    <property type="match status" value="2"/>
</dbReference>
<sequence length="426" mass="46268">MSSLFTNQIGAMSGWGSQHVNSPEMFPLNELRRVFLPLMDNEVCLERFPGLITDNHICAAADIGSPCQGDYGGPLTVPDPDGGTTQIGIFSFLSNYGCNSGWPAVFTRITPYLQWIERNSDVTYGDNGFAMDKNKRLVLSVAVILAVFGSIKAEVTQNARIVNLQIAPELADFEPRDFPSGRITGGNLVGPEDVPYAVGIINQVPAGTRWCGGSLISANYVLTAASCFSLDSSSATVLLGASNMTDVTDLVPATTLIIHIGHDPIENLNDIALLRLARPVNFGPFVRPVRLPNWRQVFTPFTNQLGTISGWGALWQNAPEIFPLNDLRRVNVLVISNPTCMLRFPGSITESHLCVSTDMGSPCQGDQGGPLTVSDPDGGTTQIGIFSFLSMLGCNSNWPAVFTRLTPYLQWIETNTDVVIRDDFEY</sequence>
<dbReference type="InterPro" id="IPR051487">
    <property type="entry name" value="Ser/Thr_Proteases_Immune/Dev"/>
</dbReference>
<dbReference type="PROSITE" id="PS50240">
    <property type="entry name" value="TRYPSIN_DOM"/>
    <property type="match status" value="2"/>
</dbReference>
<dbReference type="CDD" id="cd00190">
    <property type="entry name" value="Tryp_SPc"/>
    <property type="match status" value="1"/>
</dbReference>
<dbReference type="InterPro" id="IPR009003">
    <property type="entry name" value="Peptidase_S1_PA"/>
</dbReference>
<dbReference type="Pfam" id="PF00089">
    <property type="entry name" value="Trypsin"/>
    <property type="match status" value="2"/>
</dbReference>
<keyword evidence="6" id="KW-1185">Reference proteome</keyword>
<dbReference type="SUPFAM" id="SSF50494">
    <property type="entry name" value="Trypsin-like serine proteases"/>
    <property type="match status" value="2"/>
</dbReference>
<dbReference type="InterPro" id="IPR001254">
    <property type="entry name" value="Trypsin_dom"/>
</dbReference>
<dbReference type="AlphaFoldDB" id="A0ABD1CHB2"/>
<comment type="caution">
    <text evidence="5">The sequence shown here is derived from an EMBL/GenBank/DDBJ whole genome shotgun (WGS) entry which is preliminary data.</text>
</comment>
<feature type="domain" description="Peptidase S1" evidence="4">
    <location>
        <begin position="183"/>
        <end position="417"/>
    </location>
</feature>
<accession>A0ABD1CHB2</accession>
<gene>
    <name evidence="5" type="ORF">pipiens_017308</name>
</gene>
<dbReference type="InterPro" id="IPR001314">
    <property type="entry name" value="Peptidase_S1A"/>
</dbReference>
<dbReference type="SMART" id="SM00020">
    <property type="entry name" value="Tryp_SPc"/>
    <property type="match status" value="1"/>
</dbReference>
<evidence type="ECO:0000256" key="2">
    <source>
        <dbReference type="ARBA" id="ARBA00023180"/>
    </source>
</evidence>
<protein>
    <recommendedName>
        <fullName evidence="4">Peptidase S1 domain-containing protein</fullName>
    </recommendedName>
</protein>
<evidence type="ECO:0000256" key="3">
    <source>
        <dbReference type="ARBA" id="ARBA00024195"/>
    </source>
</evidence>
<dbReference type="InterPro" id="IPR043504">
    <property type="entry name" value="Peptidase_S1_PA_chymotrypsin"/>
</dbReference>
<dbReference type="PANTHER" id="PTHR24256">
    <property type="entry name" value="TRYPTASE-RELATED"/>
    <property type="match status" value="1"/>
</dbReference>
<evidence type="ECO:0000313" key="6">
    <source>
        <dbReference type="Proteomes" id="UP001562425"/>
    </source>
</evidence>
<reference evidence="5 6" key="1">
    <citation type="submission" date="2024-05" db="EMBL/GenBank/DDBJ databases">
        <title>Culex pipiens pipiens assembly and annotation.</title>
        <authorList>
            <person name="Alout H."/>
            <person name="Durand T."/>
        </authorList>
    </citation>
    <scope>NUCLEOTIDE SEQUENCE [LARGE SCALE GENOMIC DNA]</scope>
    <source>
        <strain evidence="5">HA-2024</strain>
        <tissue evidence="5">Whole body</tissue>
    </source>
</reference>
<comment type="similarity">
    <text evidence="3">Belongs to the peptidase S1 family. CLIP subfamily.</text>
</comment>
<dbReference type="EMBL" id="JBEHCU010012239">
    <property type="protein sequence ID" value="KAL1375753.1"/>
    <property type="molecule type" value="Genomic_DNA"/>
</dbReference>
<dbReference type="Proteomes" id="UP001562425">
    <property type="component" value="Unassembled WGS sequence"/>
</dbReference>
<evidence type="ECO:0000256" key="1">
    <source>
        <dbReference type="ARBA" id="ARBA00023157"/>
    </source>
</evidence>
<keyword evidence="1" id="KW-1015">Disulfide bond</keyword>
<name>A0ABD1CHB2_CULPP</name>